<evidence type="ECO:0000313" key="4">
    <source>
        <dbReference type="EMBL" id="HGS87282.1"/>
    </source>
</evidence>
<dbReference type="InterPro" id="IPR029044">
    <property type="entry name" value="Nucleotide-diphossugar_trans"/>
</dbReference>
<dbReference type="Gene3D" id="3.90.550.10">
    <property type="entry name" value="Spore Coat Polysaccharide Biosynthesis Protein SpsA, Chain A"/>
    <property type="match status" value="1"/>
</dbReference>
<feature type="domain" description="Mannose-1-phosphate guanyltransferase C-terminal" evidence="3">
    <location>
        <begin position="259"/>
        <end position="321"/>
    </location>
</feature>
<dbReference type="Pfam" id="PF25087">
    <property type="entry name" value="GMPPB_C"/>
    <property type="match status" value="1"/>
</dbReference>
<evidence type="ECO:0000259" key="2">
    <source>
        <dbReference type="Pfam" id="PF00483"/>
    </source>
</evidence>
<keyword evidence="4" id="KW-0808">Transferase</keyword>
<dbReference type="InterPro" id="IPR050486">
    <property type="entry name" value="Mannose-1P_guanyltransferase"/>
</dbReference>
<evidence type="ECO:0000259" key="3">
    <source>
        <dbReference type="Pfam" id="PF25087"/>
    </source>
</evidence>
<dbReference type="Pfam" id="PF00483">
    <property type="entry name" value="NTP_transferase"/>
    <property type="match status" value="1"/>
</dbReference>
<comment type="caution">
    <text evidence="4">The sequence shown here is derived from an EMBL/GenBank/DDBJ whole genome shotgun (WGS) entry which is preliminary data.</text>
</comment>
<dbReference type="SUPFAM" id="SSF53448">
    <property type="entry name" value="Nucleotide-diphospho-sugar transferases"/>
    <property type="match status" value="1"/>
</dbReference>
<accession>A0A7C4KZH0</accession>
<dbReference type="PANTHER" id="PTHR22572">
    <property type="entry name" value="SUGAR-1-PHOSPHATE GUANYL TRANSFERASE"/>
    <property type="match status" value="1"/>
</dbReference>
<reference evidence="4" key="1">
    <citation type="journal article" date="2020" name="mSystems">
        <title>Genome- and Community-Level Interaction Insights into Carbon Utilization and Element Cycling Functions of Hydrothermarchaeota in Hydrothermal Sediment.</title>
        <authorList>
            <person name="Zhou Z."/>
            <person name="Liu Y."/>
            <person name="Xu W."/>
            <person name="Pan J."/>
            <person name="Luo Z.H."/>
            <person name="Li M."/>
        </authorList>
    </citation>
    <scope>NUCLEOTIDE SEQUENCE [LARGE SCALE GENOMIC DNA]</scope>
    <source>
        <strain evidence="4">SpSt-556</strain>
    </source>
</reference>
<proteinExistence type="inferred from homology"/>
<sequence length="337" mass="38183">MANTLKIAVPMAGLGSRMRPHTWSKPKPLIAIAGKTVLDYVLEQFSSLPRSLEVEYIFIIGPNQREQVEAHMRQHHPDKKAHYVIQEVMRGQSDALYLAREYLHGPMLMAFSDTLIETDLSKLDQVEEDGLAWVKPVEDPRRFGVAVVNEQGWITRLVEKPQDFSNNLVVVGFYYFKRAEDLLAAIEEQFRRNLTLKNEFFLADAVNILLEKGARMRTRQVEVWLDAGIPDAVLETNRYLLDHGYDNSAAAAERPQVTIIPPVFIHTEAQVRRAVIGPHVSIGKDCVLEDVVIQNSIVDEASRLQNRVISDSLIGRQVVVEGKPVRLNVGDNSWLKE</sequence>
<dbReference type="GO" id="GO:0016740">
    <property type="term" value="F:transferase activity"/>
    <property type="evidence" value="ECO:0007669"/>
    <property type="project" value="UniProtKB-KW"/>
</dbReference>
<feature type="domain" description="Nucleotidyl transferase" evidence="2">
    <location>
        <begin position="12"/>
        <end position="241"/>
    </location>
</feature>
<dbReference type="Gene3D" id="2.160.10.10">
    <property type="entry name" value="Hexapeptide repeat proteins"/>
    <property type="match status" value="1"/>
</dbReference>
<name>A0A7C4KZH0_9CHLR</name>
<dbReference type="EMBL" id="DSXR01000067">
    <property type="protein sequence ID" value="HGS87282.1"/>
    <property type="molecule type" value="Genomic_DNA"/>
</dbReference>
<dbReference type="InterPro" id="IPR005835">
    <property type="entry name" value="NTP_transferase_dom"/>
</dbReference>
<organism evidence="4">
    <name type="scientific">Bellilinea caldifistulae</name>
    <dbReference type="NCBI Taxonomy" id="360411"/>
    <lineage>
        <taxon>Bacteria</taxon>
        <taxon>Bacillati</taxon>
        <taxon>Chloroflexota</taxon>
        <taxon>Anaerolineae</taxon>
        <taxon>Anaerolineales</taxon>
        <taxon>Anaerolineaceae</taxon>
        <taxon>Bellilinea</taxon>
    </lineage>
</organism>
<comment type="similarity">
    <text evidence="1">Belongs to the transferase hexapeptide repeat family.</text>
</comment>
<evidence type="ECO:0000256" key="1">
    <source>
        <dbReference type="ARBA" id="ARBA00007274"/>
    </source>
</evidence>
<protein>
    <submittedName>
        <fullName evidence="4">Nucleotidyltransferase</fullName>
    </submittedName>
</protein>
<dbReference type="CDD" id="cd04181">
    <property type="entry name" value="NTP_transferase"/>
    <property type="match status" value="1"/>
</dbReference>
<gene>
    <name evidence="4" type="ORF">ENT17_06635</name>
</gene>
<dbReference type="AlphaFoldDB" id="A0A7C4KZH0"/>
<dbReference type="InterPro" id="IPR056729">
    <property type="entry name" value="GMPPB_C"/>
</dbReference>